<dbReference type="Pfam" id="PF00316">
    <property type="entry name" value="FBPase"/>
    <property type="match status" value="1"/>
</dbReference>
<keyword evidence="7 9" id="KW-0119">Carbohydrate metabolism</keyword>
<keyword evidence="13" id="KW-1185">Reference proteome</keyword>
<reference evidence="12 13" key="1">
    <citation type="submission" date="2018-12" db="EMBL/GenBank/DDBJ databases">
        <title>Complete genome sequence of Flaviflexus salsibiostraticola KCTC 33148.</title>
        <authorList>
            <person name="Bae J.-W."/>
        </authorList>
    </citation>
    <scope>NUCLEOTIDE SEQUENCE [LARGE SCALE GENOMIC DNA]</scope>
    <source>
        <strain evidence="12 13">KCTC 33148</strain>
    </source>
</reference>
<feature type="domain" description="Fructose-1-6-bisphosphatase class I N-terminal" evidence="10">
    <location>
        <begin position="23"/>
        <end position="186"/>
    </location>
</feature>
<evidence type="ECO:0000256" key="3">
    <source>
        <dbReference type="ARBA" id="ARBA00013093"/>
    </source>
</evidence>
<dbReference type="InterPro" id="IPR000146">
    <property type="entry name" value="FBPase_class-1"/>
</dbReference>
<evidence type="ECO:0000259" key="10">
    <source>
        <dbReference type="Pfam" id="PF00316"/>
    </source>
</evidence>
<evidence type="ECO:0000256" key="8">
    <source>
        <dbReference type="ARBA" id="ARBA00024331"/>
    </source>
</evidence>
<name>A0A3Q8WV15_9ACTO</name>
<dbReference type="SUPFAM" id="SSF56655">
    <property type="entry name" value="Carbohydrate phosphatase"/>
    <property type="match status" value="1"/>
</dbReference>
<evidence type="ECO:0000259" key="11">
    <source>
        <dbReference type="Pfam" id="PF18913"/>
    </source>
</evidence>
<evidence type="ECO:0000256" key="4">
    <source>
        <dbReference type="ARBA" id="ARBA00022490"/>
    </source>
</evidence>
<gene>
    <name evidence="12" type="ORF">EJO69_12220</name>
</gene>
<dbReference type="GO" id="GO:0019253">
    <property type="term" value="P:reductive pentose-phosphate cycle"/>
    <property type="evidence" value="ECO:0007669"/>
    <property type="project" value="UniProtKB-KW"/>
</dbReference>
<sequence>MSRTFTQYLLEVADRDDRHPYVHVLSCVAVSLKLLSAIVSRGCLNRRPIGEGPCIDAEETNRVIRDSAIRTILEQAAGCEQLAAISFSDDPQIHQISADGSCLLTMDVLHRATTLTENQPIGVAFSIMGRTRSGRAAAEEFLQPASDLLCAGLALFGPSSVLIVTTGEGVDAFTLDRDVGNYVLTHTAMQLPESSDVLAIDLSHAAMWTAPIRRYVDERIRDSQEPGGRPAIVRWNNSAVLGGFRVLLNGGLFMLPRTKNERDTGVPLVHTAAPITMLVEQAGGAATDGVARISSLTSTSLDEYSPIIVGAAGDIARIEQYAEDTDGSDANYPLFHNRTLFVQDQ</sequence>
<evidence type="ECO:0000256" key="2">
    <source>
        <dbReference type="ARBA" id="ARBA00010941"/>
    </source>
</evidence>
<dbReference type="EC" id="3.1.3.11" evidence="3"/>
<dbReference type="PRINTS" id="PR00115">
    <property type="entry name" value="F16BPHPHTASE"/>
</dbReference>
<keyword evidence="4" id="KW-0963">Cytoplasm</keyword>
<evidence type="ECO:0000313" key="13">
    <source>
        <dbReference type="Proteomes" id="UP000270021"/>
    </source>
</evidence>
<dbReference type="InterPro" id="IPR028343">
    <property type="entry name" value="FBPtase"/>
</dbReference>
<dbReference type="AlphaFoldDB" id="A0A3Q8WV15"/>
<evidence type="ECO:0000256" key="5">
    <source>
        <dbReference type="ARBA" id="ARBA00022567"/>
    </source>
</evidence>
<evidence type="ECO:0000256" key="6">
    <source>
        <dbReference type="ARBA" id="ARBA00022801"/>
    </source>
</evidence>
<dbReference type="GO" id="GO:0005986">
    <property type="term" value="P:sucrose biosynthetic process"/>
    <property type="evidence" value="ECO:0007669"/>
    <property type="project" value="TreeGrafter"/>
</dbReference>
<protein>
    <recommendedName>
        <fullName evidence="3">fructose-bisphosphatase</fullName>
        <ecNumber evidence="3">3.1.3.11</ecNumber>
    </recommendedName>
</protein>
<dbReference type="InterPro" id="IPR033391">
    <property type="entry name" value="FBPase_N"/>
</dbReference>
<dbReference type="RefSeq" id="WP_126042217.1">
    <property type="nucleotide sequence ID" value="NZ_CP034438.1"/>
</dbReference>
<proteinExistence type="inferred from homology"/>
<dbReference type="GO" id="GO:0030388">
    <property type="term" value="P:fructose 1,6-bisphosphate metabolic process"/>
    <property type="evidence" value="ECO:0007669"/>
    <property type="project" value="TreeGrafter"/>
</dbReference>
<dbReference type="OrthoDB" id="9806756at2"/>
<organism evidence="12 13">
    <name type="scientific">Flaviflexus salsibiostraticola</name>
    <dbReference type="NCBI Taxonomy" id="1282737"/>
    <lineage>
        <taxon>Bacteria</taxon>
        <taxon>Bacillati</taxon>
        <taxon>Actinomycetota</taxon>
        <taxon>Actinomycetes</taxon>
        <taxon>Actinomycetales</taxon>
        <taxon>Actinomycetaceae</taxon>
        <taxon>Flaviflexus</taxon>
    </lineage>
</organism>
<dbReference type="GO" id="GO:0006094">
    <property type="term" value="P:gluconeogenesis"/>
    <property type="evidence" value="ECO:0007669"/>
    <property type="project" value="TreeGrafter"/>
</dbReference>
<dbReference type="GO" id="GO:0005829">
    <property type="term" value="C:cytosol"/>
    <property type="evidence" value="ECO:0007669"/>
    <property type="project" value="TreeGrafter"/>
</dbReference>
<dbReference type="GO" id="GO:0042132">
    <property type="term" value="F:fructose 1,6-bisphosphate 1-phosphatase activity"/>
    <property type="evidence" value="ECO:0007669"/>
    <property type="project" value="UniProtKB-EC"/>
</dbReference>
<evidence type="ECO:0000313" key="12">
    <source>
        <dbReference type="EMBL" id="AZN30988.1"/>
    </source>
</evidence>
<dbReference type="PANTHER" id="PTHR11556">
    <property type="entry name" value="FRUCTOSE-1,6-BISPHOSPHATASE-RELATED"/>
    <property type="match status" value="1"/>
</dbReference>
<dbReference type="GO" id="GO:0006002">
    <property type="term" value="P:fructose 6-phosphate metabolic process"/>
    <property type="evidence" value="ECO:0007669"/>
    <property type="project" value="TreeGrafter"/>
</dbReference>
<dbReference type="Proteomes" id="UP000270021">
    <property type="component" value="Chromosome"/>
</dbReference>
<dbReference type="Gene3D" id="3.30.540.10">
    <property type="entry name" value="Fructose-1,6-Bisphosphatase, subunit A, domain 1"/>
    <property type="match status" value="1"/>
</dbReference>
<dbReference type="GO" id="GO:0006000">
    <property type="term" value="P:fructose metabolic process"/>
    <property type="evidence" value="ECO:0007669"/>
    <property type="project" value="TreeGrafter"/>
</dbReference>
<evidence type="ECO:0000256" key="1">
    <source>
        <dbReference type="ARBA" id="ARBA00001273"/>
    </source>
</evidence>
<dbReference type="InterPro" id="IPR044015">
    <property type="entry name" value="FBPase_C_dom"/>
</dbReference>
<keyword evidence="5" id="KW-0113">Calvin cycle</keyword>
<dbReference type="Pfam" id="PF18913">
    <property type="entry name" value="FBPase_C"/>
    <property type="match status" value="1"/>
</dbReference>
<comment type="similarity">
    <text evidence="2 9">Belongs to the FBPase class 1 family.</text>
</comment>
<evidence type="ECO:0000256" key="7">
    <source>
        <dbReference type="ARBA" id="ARBA00023277"/>
    </source>
</evidence>
<feature type="domain" description="Fructose-1-6-bisphosphatase class 1 C-terminal" evidence="11">
    <location>
        <begin position="191"/>
        <end position="322"/>
    </location>
</feature>
<comment type="catalytic activity">
    <reaction evidence="1">
        <text>beta-D-fructose 1,6-bisphosphate + H2O = beta-D-fructose 6-phosphate + phosphate</text>
        <dbReference type="Rhea" id="RHEA:11064"/>
        <dbReference type="ChEBI" id="CHEBI:15377"/>
        <dbReference type="ChEBI" id="CHEBI:32966"/>
        <dbReference type="ChEBI" id="CHEBI:43474"/>
        <dbReference type="ChEBI" id="CHEBI:57634"/>
        <dbReference type="EC" id="3.1.3.11"/>
    </reaction>
</comment>
<accession>A0A3Q8WV15</accession>
<dbReference type="PANTHER" id="PTHR11556:SF35">
    <property type="entry name" value="SEDOHEPTULOSE-1,7-BISPHOSPHATASE, CHLOROPLASTIC"/>
    <property type="match status" value="1"/>
</dbReference>
<keyword evidence="6 9" id="KW-0378">Hydrolase</keyword>
<dbReference type="KEGG" id="fsl:EJO69_12220"/>
<dbReference type="Gene3D" id="3.40.190.80">
    <property type="match status" value="1"/>
</dbReference>
<comment type="pathway">
    <text evidence="8">Carbohydrate biosynthesis.</text>
</comment>
<evidence type="ECO:0000256" key="9">
    <source>
        <dbReference type="RuleBase" id="RU000508"/>
    </source>
</evidence>
<dbReference type="EMBL" id="CP034438">
    <property type="protein sequence ID" value="AZN30988.1"/>
    <property type="molecule type" value="Genomic_DNA"/>
</dbReference>